<dbReference type="EMBL" id="JACIIK010000010">
    <property type="protein sequence ID" value="MBB6204870.1"/>
    <property type="molecule type" value="Genomic_DNA"/>
</dbReference>
<evidence type="ECO:0000259" key="2">
    <source>
        <dbReference type="Pfam" id="PF05532"/>
    </source>
</evidence>
<comment type="similarity">
    <text evidence="1">Belongs to the UPF0337 (CsbD) family.</text>
</comment>
<proteinExistence type="inferred from homology"/>
<reference evidence="4" key="2">
    <citation type="submission" date="2022-08" db="EMBL/GenBank/DDBJ databases">
        <authorList>
            <person name="Kim S.-J."/>
        </authorList>
    </citation>
    <scope>NUCLEOTIDE SEQUENCE</scope>
    <source>
        <strain evidence="4">KJ</strain>
    </source>
</reference>
<dbReference type="RefSeq" id="WP_235430058.1">
    <property type="nucleotide sequence ID" value="NZ_CADFGE010000002.1"/>
</dbReference>
<sequence length="81" mass="8313">MMNSNQIEGTVKDAAGKVQDAVGGLTGDVDLQAEGKVRQLAGKAQAKYGDSVEQVAETARNNPLGALLIALGVGFLLGKLM</sequence>
<evidence type="ECO:0000256" key="1">
    <source>
        <dbReference type="ARBA" id="ARBA00009129"/>
    </source>
</evidence>
<dbReference type="PANTHER" id="PTHR34977:SF1">
    <property type="entry name" value="UPF0337 PROTEIN YJBJ"/>
    <property type="match status" value="1"/>
</dbReference>
<dbReference type="Proteomes" id="UP001246473">
    <property type="component" value="Unassembled WGS sequence"/>
</dbReference>
<evidence type="ECO:0000313" key="3">
    <source>
        <dbReference type="EMBL" id="MBB6204870.1"/>
    </source>
</evidence>
<dbReference type="EMBL" id="JANSLM010000017">
    <property type="protein sequence ID" value="MDT8842341.1"/>
    <property type="molecule type" value="Genomic_DNA"/>
</dbReference>
<dbReference type="AlphaFoldDB" id="A0AAP5QDV4"/>
<dbReference type="InterPro" id="IPR036629">
    <property type="entry name" value="YjbJ_sf"/>
</dbReference>
<evidence type="ECO:0000313" key="4">
    <source>
        <dbReference type="EMBL" id="MDT8842341.1"/>
    </source>
</evidence>
<gene>
    <name evidence="3" type="ORF">GGD69_005764</name>
    <name evidence="4" type="ORF">ParKJ_33445</name>
</gene>
<protein>
    <submittedName>
        <fullName evidence="4">CsbD family protein</fullName>
    </submittedName>
    <submittedName>
        <fullName evidence="3">Uncharacterized protein YjbJ (UPF0337 family)</fullName>
    </submittedName>
</protein>
<dbReference type="InterPro" id="IPR008462">
    <property type="entry name" value="CsbD"/>
</dbReference>
<dbReference type="SUPFAM" id="SSF69047">
    <property type="entry name" value="Hypothetical protein YjbJ"/>
    <property type="match status" value="1"/>
</dbReference>
<feature type="domain" description="CsbD-like" evidence="2">
    <location>
        <begin position="5"/>
        <end position="55"/>
    </location>
</feature>
<dbReference type="Proteomes" id="UP000518681">
    <property type="component" value="Unassembled WGS sequence"/>
</dbReference>
<dbReference type="Gene3D" id="1.10.1470.10">
    <property type="entry name" value="YjbJ"/>
    <property type="match status" value="1"/>
</dbReference>
<name>A0AAP5QDV4_9BURK</name>
<accession>A0AAP5QDV4</accession>
<dbReference type="Pfam" id="PF05532">
    <property type="entry name" value="CsbD"/>
    <property type="match status" value="1"/>
</dbReference>
<organism evidence="4 6">
    <name type="scientific">Paraburkholderia fungorum</name>
    <dbReference type="NCBI Taxonomy" id="134537"/>
    <lineage>
        <taxon>Bacteria</taxon>
        <taxon>Pseudomonadati</taxon>
        <taxon>Pseudomonadota</taxon>
        <taxon>Betaproteobacteria</taxon>
        <taxon>Burkholderiales</taxon>
        <taxon>Burkholderiaceae</taxon>
        <taxon>Paraburkholderia</taxon>
    </lineage>
</organism>
<dbReference type="PANTHER" id="PTHR34977">
    <property type="entry name" value="UPF0337 PROTEIN YJBJ"/>
    <property type="match status" value="1"/>
</dbReference>
<evidence type="ECO:0000313" key="5">
    <source>
        <dbReference type="Proteomes" id="UP000518681"/>
    </source>
</evidence>
<evidence type="ECO:0000313" key="6">
    <source>
        <dbReference type="Proteomes" id="UP001246473"/>
    </source>
</evidence>
<comment type="caution">
    <text evidence="4">The sequence shown here is derived from an EMBL/GenBank/DDBJ whole genome shotgun (WGS) entry which is preliminary data.</text>
</comment>
<dbReference type="InterPro" id="IPR050423">
    <property type="entry name" value="UPF0337_stress_rsp"/>
</dbReference>
<reference evidence="3 5" key="1">
    <citation type="submission" date="2020-08" db="EMBL/GenBank/DDBJ databases">
        <title>Genomic Encyclopedia of Type Strains, Phase IV (KMG-V): Genome sequencing to study the core and pangenomes of soil and plant-associated prokaryotes.</title>
        <authorList>
            <person name="Whitman W."/>
        </authorList>
    </citation>
    <scope>NUCLEOTIDE SEQUENCE [LARGE SCALE GENOMIC DNA]</scope>
    <source>
        <strain evidence="3 5">SEMIA 4013</strain>
    </source>
</reference>
<dbReference type="GeneID" id="66520640"/>